<comment type="function">
    <text evidence="9">Converts cobyric acid to cobinamide by the addition of aminopropanol on the F carboxylic group.</text>
</comment>
<gene>
    <name evidence="9" type="primary">cobD</name>
    <name evidence="10" type="ORF">M2319_001806</name>
</gene>
<evidence type="ECO:0000256" key="7">
    <source>
        <dbReference type="ARBA" id="ARBA00022989"/>
    </source>
</evidence>
<comment type="pathway">
    <text evidence="2 9">Cofactor biosynthesis; adenosylcobalamin biosynthesis.</text>
</comment>
<organism evidence="10 11">
    <name type="scientific">Rhodobium gokarnense</name>
    <dbReference type="NCBI Taxonomy" id="364296"/>
    <lineage>
        <taxon>Bacteria</taxon>
        <taxon>Pseudomonadati</taxon>
        <taxon>Pseudomonadota</taxon>
        <taxon>Alphaproteobacteria</taxon>
        <taxon>Hyphomicrobiales</taxon>
        <taxon>Rhodobiaceae</taxon>
        <taxon>Rhodobium</taxon>
    </lineage>
</organism>
<evidence type="ECO:0000313" key="10">
    <source>
        <dbReference type="EMBL" id="MCW2307475.1"/>
    </source>
</evidence>
<comment type="similarity">
    <text evidence="3 9">Belongs to the CobD/CbiB family.</text>
</comment>
<reference evidence="11" key="1">
    <citation type="submission" date="2023-07" db="EMBL/GenBank/DDBJ databases">
        <title>Genome sequencing of Purple Non-Sulfur Bacteria from various extreme environments.</title>
        <authorList>
            <person name="Mayer M."/>
        </authorList>
    </citation>
    <scope>NUCLEOTIDE SEQUENCE [LARGE SCALE GENOMIC DNA]</scope>
    <source>
        <strain evidence="11">DSM 17935</strain>
    </source>
</reference>
<dbReference type="InterPro" id="IPR004485">
    <property type="entry name" value="Cobalamin_biosynth_CobD/CbiB"/>
</dbReference>
<dbReference type="HAMAP" id="MF_00024">
    <property type="entry name" value="CobD_CbiB"/>
    <property type="match status" value="1"/>
</dbReference>
<dbReference type="NCBIfam" id="TIGR00380">
    <property type="entry name" value="cobal_cbiB"/>
    <property type="match status" value="1"/>
</dbReference>
<evidence type="ECO:0000256" key="3">
    <source>
        <dbReference type="ARBA" id="ARBA00006263"/>
    </source>
</evidence>
<evidence type="ECO:0000256" key="8">
    <source>
        <dbReference type="ARBA" id="ARBA00023136"/>
    </source>
</evidence>
<dbReference type="PANTHER" id="PTHR34308:SF1">
    <property type="entry name" value="COBALAMIN BIOSYNTHESIS PROTEIN CBIB"/>
    <property type="match status" value="1"/>
</dbReference>
<name>A0ABT3HAS1_9HYPH</name>
<evidence type="ECO:0000256" key="2">
    <source>
        <dbReference type="ARBA" id="ARBA00004953"/>
    </source>
</evidence>
<dbReference type="Proteomes" id="UP001209755">
    <property type="component" value="Unassembled WGS sequence"/>
</dbReference>
<keyword evidence="4 9" id="KW-1003">Cell membrane</keyword>
<comment type="caution">
    <text evidence="9">Lacks conserved residue(s) required for the propagation of feature annotation.</text>
</comment>
<keyword evidence="7 9" id="KW-1133">Transmembrane helix</keyword>
<evidence type="ECO:0000313" key="11">
    <source>
        <dbReference type="Proteomes" id="UP001209755"/>
    </source>
</evidence>
<keyword evidence="5 9" id="KW-0169">Cobalamin biosynthesis</keyword>
<keyword evidence="6 9" id="KW-0812">Transmembrane</keyword>
<accession>A0ABT3HAS1</accession>
<protein>
    <recommendedName>
        <fullName evidence="9">Cobalamin biosynthesis protein CobD</fullName>
    </recommendedName>
</protein>
<keyword evidence="10" id="KW-0436">Ligase</keyword>
<proteinExistence type="inferred from homology"/>
<evidence type="ECO:0000256" key="6">
    <source>
        <dbReference type="ARBA" id="ARBA00022692"/>
    </source>
</evidence>
<dbReference type="GO" id="GO:0043757">
    <property type="term" value="F:adenosylcobinamide-phosphate synthase activity"/>
    <property type="evidence" value="ECO:0007669"/>
    <property type="project" value="UniProtKB-EC"/>
</dbReference>
<comment type="subcellular location">
    <subcellularLocation>
        <location evidence="1 9">Cell membrane</location>
        <topology evidence="1 9">Multi-pass membrane protein</topology>
    </subcellularLocation>
</comment>
<dbReference type="Pfam" id="PF03186">
    <property type="entry name" value="CobD_Cbib"/>
    <property type="match status" value="1"/>
</dbReference>
<feature type="transmembrane region" description="Helical" evidence="9">
    <location>
        <begin position="161"/>
        <end position="182"/>
    </location>
</feature>
<dbReference type="EMBL" id="JAOQNS010000004">
    <property type="protein sequence ID" value="MCW2307475.1"/>
    <property type="molecule type" value="Genomic_DNA"/>
</dbReference>
<keyword evidence="11" id="KW-1185">Reference proteome</keyword>
<feature type="transmembrane region" description="Helical" evidence="9">
    <location>
        <begin position="300"/>
        <end position="332"/>
    </location>
</feature>
<dbReference type="RefSeq" id="WP_264601127.1">
    <property type="nucleotide sequence ID" value="NZ_JAOQNS010000004.1"/>
</dbReference>
<dbReference type="PANTHER" id="PTHR34308">
    <property type="entry name" value="COBALAMIN BIOSYNTHESIS PROTEIN CBIB"/>
    <property type="match status" value="1"/>
</dbReference>
<feature type="transmembrane region" description="Helical" evidence="9">
    <location>
        <begin position="59"/>
        <end position="79"/>
    </location>
</feature>
<evidence type="ECO:0000256" key="4">
    <source>
        <dbReference type="ARBA" id="ARBA00022475"/>
    </source>
</evidence>
<sequence length="333" mass="35014">MFPETLAALLLALIIDALVGDPDPVWRRLSHPVVLFGHLIDVLDRKLNLEDAADGRRRGGGVLTVVVLLSVAIGIGIALQMGLARLPFGDFAIGLLASILIAQRGLYEHVAIVRDALLKDGLKGGREAVAKVVGRDPDRLNEAGVVRAATESLAENFSDAVVAPAFWFAIFGLPGLLVYKALNTADSMIGHRNARYSEFGWAAARLDDLANLVPARLSALVIAGATFLADRAAARKALRTALRDARKHRSPNAGWPEAAFAGALDIALAGPRVYAGVVIDDDFVNDGGKKELAEGDLDRALGLFAAAGVFHAGIYAVLMIGALSLGATVLIAP</sequence>
<evidence type="ECO:0000256" key="9">
    <source>
        <dbReference type="HAMAP-Rule" id="MF_00024"/>
    </source>
</evidence>
<evidence type="ECO:0000256" key="1">
    <source>
        <dbReference type="ARBA" id="ARBA00004651"/>
    </source>
</evidence>
<keyword evidence="8 9" id="KW-0472">Membrane</keyword>
<evidence type="ECO:0000256" key="5">
    <source>
        <dbReference type="ARBA" id="ARBA00022573"/>
    </source>
</evidence>
<comment type="caution">
    <text evidence="10">The sequence shown here is derived from an EMBL/GenBank/DDBJ whole genome shotgun (WGS) entry which is preliminary data.</text>
</comment>